<dbReference type="Proteomes" id="UP000053815">
    <property type="component" value="Unassembled WGS sequence"/>
</dbReference>
<feature type="compositionally biased region" description="Basic and acidic residues" evidence="3">
    <location>
        <begin position="1949"/>
        <end position="1958"/>
    </location>
</feature>
<feature type="compositionally biased region" description="Polar residues" evidence="3">
    <location>
        <begin position="2406"/>
        <end position="2416"/>
    </location>
</feature>
<protein>
    <submittedName>
        <fullName evidence="4">Neuroblast differentiation-associated protein AHNAK-like</fullName>
    </submittedName>
</protein>
<feature type="region of interest" description="Disordered" evidence="3">
    <location>
        <begin position="1274"/>
        <end position="1330"/>
    </location>
</feature>
<evidence type="ECO:0000256" key="2">
    <source>
        <dbReference type="ARBA" id="ARBA00023242"/>
    </source>
</evidence>
<feature type="compositionally biased region" description="Basic and acidic residues" evidence="3">
    <location>
        <begin position="419"/>
        <end position="429"/>
    </location>
</feature>
<accession>A0A0C9MR64</accession>
<sequence>MSQPILNALNNAQEHLNQFKILDKDHLGYLNVAQVKDYFESQQLPQDDLMALASRSNQGHLTPEQFASVINLSELKKNGGVGYHSSKFSSLSRHCEEAMEIFQKDRRMKVPSNDSKDKLLKAFKALEDFAKQFIQSLDDEPQDNDSLNGIIAPSTFEKMPGTFDFGNASSDNITSPELSMEIAPAAAPVCLKDPFLNDIPESPYARQNEKDPVLDSPSPLPQMNDAADAFMSGGLKPISNRNLNGDDAKPNNAHENNTWRSSVLDSLRNATMNDTMVDDDDNDGSREKEILSEEEPHERAIPSTSSDRGMTSNISTHAIEDSFKPSAIPLSSLNKESSDDGSTMEPISSISGPRDMNAEEALAASVAIVAAAAALSDNSKSNSHSAANPLDSATTTKSYTPETFQGGLGGASSEPFIKNAKDTELKPEDQPSFEARQAKSSMFNGTDDDSVARMDTATSVTRSALPKIDESNQLESESKPFGREAFQGGLGGDGTEPYIKNEKDTSLKPEEQPSFGASEQERMRKLNSADQQQVELNDMEQPQVNKTFTNKGLMLVPESFQGDLNSDASEPYIKNNKNTLLRPEGQPLFDAEQEKLRGSSKADNENESVDELMQVDKDAESSSSLGLALSKIGAGAAGTAGAAALGLFEHQNANDKNKDRSSTFHPSNNASDHDLASPRNVYSPSLTSDNSLEDAIPSTVISNEALDNIADKVDADLEHNGPHDDSFTTNSNDAISSDALDRINDDLEDKDITGSAFMDGSPHKDFCVFVEQETSLPPNIGNEVDIKTTNNDSNRLPITEKSSLPAAVSGNNDSTTASPGLNNEYIGGYSVMPESSYRASPATNTAESHSLPLDATNTPSVSSSSHSLTPNDAIRNSSSIVFTQDGADNKEEKPGFFQRLFGATPKSPESAASSIPDGLDKVASNGPTSPSADSKDSSISAGAPILDKVDAFNVNVPQAAVDVNADSLNDMSLNVHGADGSLVSSKFNANMPVNPHAETPDDFTHDTDKPYAALDAPKIDRDMNTNVDASGLSLSLEKSPADMKGLPDNVSGNFGSSVGFPNVGAKPASLDAKLSGPHVDLPDVGDKLGSSVKSPDVNAMLPLLNADANADPTDLSGSLVKLSSSLKDLGTDISDKISDSMNTRSIRGESPSLNTGLKKPNVELPNIDGELPSVDADLKTFNLDKPSLDGSFNTPDVDGMLPSVNTDFSAPNLDLPNISGKLSRSISAPSVDRDIKLPDSNANVNMAGSNLSGSLGKLSVGLKDIKEDISSKFEDSIDSPNVDGEPPNVDVKMNADADLPPIDGKVSSSSCDLETPKLGKPSADGKLTSSMDTSALEGKLPSLDADLKKLDRSISAPDINNDAKSPSFDADLNTDASDLPGPLGKLSAGQKGLNNDISEKLDGSLESPNIDSKAPIFGTGIKGSSADLPNVNDALDSSIEGLEIDGRLHYLSSDIKAPSVDMPSVDGKLPSADDKLKSQACDANVKVEHPESSGSLGKFSSSFKDLKDITSSKLYGETPTVDGEAPSLNVDLKKPELPDVYKKLPHLDTDLSSPKLDKPFLDKLSTGHKSLKSDISGKRDGSIGTRDSDEKLPAVDANLKEPVVISLPSVGDKFDGSLKTPGMGDNLPSLNSDLKSLDADLPNVDTDLNGSVGTLDANAKPFSLDDSLKNPNANLGTDVGASRPSPSGSLDKLPSGFKDLKKDISGKLGGSVDAHDSDGKLSTLDADMKYRDVQLPDINKELPSLDADMKPRNIELPDVNKKLPSLNAAPKLEKSSLDGKFDGILNTPNLEGKLSSLNNDIEDPAVELSSLSGELDGSMGTPDINTKFHSIESDLKTPDVIVDENVDASSPSLSGLGTLSSSFKNLKDSISGKFDGSADTPHVSGELPALDTDLPDPSGKITVLNTDLSSVKLGMPSIDGKLSNYMDPSTADAKLPALDADLKKSDVDLPHVSGKLDRSTGTPDMNDKLPSIEGGLKSPKMEANADLNPERPNLSGALGKLSSSFKGLKNDITGVFSGPADAPAVDSELSPVNTDYNSPTLGLPDADLGLDNSIDTPMKSGDTFSKDAELHSPHFKFPGGCIDGNASIKSPDMDAELLQLDKNLQKSIDGSLPRVNTNLEGDMTVPEADVDVSDLHSPNLNASADGSTSAPIASLRKAEPSGSLGKIGAGLTTPKNGADVPQVDAHTVVPVAPPRSPHLSLNKLPSDAHLDGSSNEDVNAPEASSRFNNPTFNVHVNGEPALEGDLSTGLHRTASGKDADKTNDEVSSSSFFSKPMEKISGAINSLVRDGDDDGAQGNNKTASGYTHPKTRLRTESPKDLSDMLDGIVKRRFSNTPSESDVSSLKTDKMTNKKSASGKAGQMDAAIAGLSAGVSEPHASLDSSRPRSFVSDSRFKELDEQERDVTEYSTPLTSPIIPNTAAVDRSNTTATAVPTVTLDKMDDLESNVEKQLYAMSASVGQAPQVPAHEDDQLPSPSKTHRSSISLQSTSFQDRSAADAIKSIYDHMTSKLMTGGPKSGNGTDEDRVLKVRDGFENFNGFGVKCVSDNEDEEKHTAPPSSTLK</sequence>
<feature type="region of interest" description="Disordered" evidence="3">
    <location>
        <begin position="2375"/>
        <end position="2418"/>
    </location>
</feature>
<feature type="region of interest" description="Disordered" evidence="3">
    <location>
        <begin position="651"/>
        <end position="691"/>
    </location>
</feature>
<feature type="region of interest" description="Disordered" evidence="3">
    <location>
        <begin position="779"/>
        <end position="821"/>
    </location>
</feature>
<dbReference type="EMBL" id="DF836354">
    <property type="protein sequence ID" value="GAN04508.1"/>
    <property type="molecule type" value="Genomic_DNA"/>
</dbReference>
<feature type="compositionally biased region" description="Polar residues" evidence="3">
    <location>
        <begin position="809"/>
        <end position="821"/>
    </location>
</feature>
<dbReference type="SUPFAM" id="SSF47473">
    <property type="entry name" value="EF-hand"/>
    <property type="match status" value="1"/>
</dbReference>
<dbReference type="GO" id="GO:0005634">
    <property type="term" value="C:nucleus"/>
    <property type="evidence" value="ECO:0007669"/>
    <property type="project" value="UniProtKB-SubCell"/>
</dbReference>
<feature type="region of interest" description="Disordered" evidence="3">
    <location>
        <begin position="2461"/>
        <end position="2490"/>
    </location>
</feature>
<evidence type="ECO:0000256" key="1">
    <source>
        <dbReference type="ARBA" id="ARBA00004123"/>
    </source>
</evidence>
<evidence type="ECO:0000313" key="4">
    <source>
        <dbReference type="EMBL" id="GAN04508.1"/>
    </source>
</evidence>
<feature type="compositionally biased region" description="Basic and acidic residues" evidence="3">
    <location>
        <begin position="2255"/>
        <end position="2264"/>
    </location>
</feature>
<dbReference type="PANTHER" id="PTHR23348">
    <property type="entry name" value="PERIAXIN/AHNAK"/>
    <property type="match status" value="1"/>
</dbReference>
<proteinExistence type="predicted"/>
<feature type="region of interest" description="Disordered" evidence="3">
    <location>
        <begin position="1646"/>
        <end position="1696"/>
    </location>
</feature>
<feature type="region of interest" description="Disordered" evidence="3">
    <location>
        <begin position="566"/>
        <end position="626"/>
    </location>
</feature>
<feature type="region of interest" description="Disordered" evidence="3">
    <location>
        <begin position="836"/>
        <end position="877"/>
    </location>
</feature>
<feature type="compositionally biased region" description="Basic and acidic residues" evidence="3">
    <location>
        <begin position="499"/>
        <end position="511"/>
    </location>
</feature>
<feature type="region of interest" description="Disordered" evidence="3">
    <location>
        <begin position="2540"/>
        <end position="2562"/>
    </location>
</feature>
<dbReference type="InterPro" id="IPR052082">
    <property type="entry name" value="Myelin_sheath_structural"/>
</dbReference>
<feature type="compositionally biased region" description="Polar residues" evidence="3">
    <location>
        <begin position="302"/>
        <end position="316"/>
    </location>
</feature>
<dbReference type="GO" id="GO:0005737">
    <property type="term" value="C:cytoplasm"/>
    <property type="evidence" value="ECO:0007669"/>
    <property type="project" value="TreeGrafter"/>
</dbReference>
<dbReference type="InterPro" id="IPR011992">
    <property type="entry name" value="EF-hand-dom_pair"/>
</dbReference>
<comment type="subcellular location">
    <subcellularLocation>
        <location evidence="1">Nucleus</location>
    </subcellularLocation>
</comment>
<name>A0A0C9MR64_9FUNG</name>
<feature type="compositionally biased region" description="Polar residues" evidence="3">
    <location>
        <begin position="377"/>
        <end position="403"/>
    </location>
</feature>
<feature type="compositionally biased region" description="Polar residues" evidence="3">
    <location>
        <begin position="2473"/>
        <end position="2490"/>
    </location>
</feature>
<feature type="region of interest" description="Disordered" evidence="3">
    <location>
        <begin position="1555"/>
        <end position="1589"/>
    </location>
</feature>
<feature type="compositionally biased region" description="Polar residues" evidence="3">
    <location>
        <begin position="528"/>
        <end position="544"/>
    </location>
</feature>
<feature type="compositionally biased region" description="Basic and acidic residues" evidence="3">
    <location>
        <begin position="715"/>
        <end position="726"/>
    </location>
</feature>
<feature type="region of interest" description="Disordered" evidence="3">
    <location>
        <begin position="715"/>
        <end position="734"/>
    </location>
</feature>
<organism evidence="4">
    <name type="scientific">Mucor ambiguus</name>
    <dbReference type="NCBI Taxonomy" id="91626"/>
    <lineage>
        <taxon>Eukaryota</taxon>
        <taxon>Fungi</taxon>
        <taxon>Fungi incertae sedis</taxon>
        <taxon>Mucoromycota</taxon>
        <taxon>Mucoromycotina</taxon>
        <taxon>Mucoromycetes</taxon>
        <taxon>Mucorales</taxon>
        <taxon>Mucorineae</taxon>
        <taxon>Mucoraceae</taxon>
        <taxon>Mucor</taxon>
    </lineage>
</organism>
<keyword evidence="2" id="KW-0539">Nucleus</keyword>
<feature type="compositionally biased region" description="Basic and acidic residues" evidence="3">
    <location>
        <begin position="2392"/>
        <end position="2405"/>
    </location>
</feature>
<feature type="region of interest" description="Disordered" evidence="3">
    <location>
        <begin position="2133"/>
        <end position="2273"/>
    </location>
</feature>
<feature type="compositionally biased region" description="Basic and acidic residues" evidence="3">
    <location>
        <begin position="1571"/>
        <end position="1589"/>
    </location>
</feature>
<feature type="compositionally biased region" description="Basic and acidic residues" evidence="3">
    <location>
        <begin position="283"/>
        <end position="300"/>
    </location>
</feature>
<feature type="region of interest" description="Disordered" evidence="3">
    <location>
        <begin position="273"/>
        <end position="354"/>
    </location>
</feature>
<feature type="compositionally biased region" description="Polar residues" evidence="3">
    <location>
        <begin position="2225"/>
        <end position="2234"/>
    </location>
</feature>
<feature type="compositionally biased region" description="Polar residues" evidence="3">
    <location>
        <begin position="868"/>
        <end position="877"/>
    </location>
</feature>
<gene>
    <name evidence="4" type="ORF">MAM1_0065d03968</name>
</gene>
<reference evidence="4" key="1">
    <citation type="submission" date="2014-09" db="EMBL/GenBank/DDBJ databases">
        <title>Draft genome sequence of an oleaginous Mucoromycotina fungus Mucor ambiguus NBRC6742.</title>
        <authorList>
            <person name="Takeda I."/>
            <person name="Yamane N."/>
            <person name="Morita T."/>
            <person name="Tamano K."/>
            <person name="Machida M."/>
            <person name="Baker S."/>
            <person name="Koike H."/>
        </authorList>
    </citation>
    <scope>NUCLEOTIDE SEQUENCE</scope>
    <source>
        <strain evidence="4">NBRC 6742</strain>
    </source>
</reference>
<feature type="compositionally biased region" description="Polar residues" evidence="3">
    <location>
        <begin position="680"/>
        <end position="690"/>
    </location>
</feature>
<feature type="region of interest" description="Disordered" evidence="3">
    <location>
        <begin position="375"/>
        <end position="544"/>
    </location>
</feature>
<feature type="region of interest" description="Disordered" evidence="3">
    <location>
        <begin position="1457"/>
        <end position="1477"/>
    </location>
</feature>
<feature type="region of interest" description="Disordered" evidence="3">
    <location>
        <begin position="900"/>
        <end position="939"/>
    </location>
</feature>
<feature type="compositionally biased region" description="Basic and acidic residues" evidence="3">
    <location>
        <begin position="652"/>
        <end position="662"/>
    </location>
</feature>
<feature type="compositionally biased region" description="Polar residues" evidence="3">
    <location>
        <begin position="787"/>
        <end position="802"/>
    </location>
</feature>
<feature type="compositionally biased region" description="Polar residues" evidence="3">
    <location>
        <begin position="2333"/>
        <end position="2344"/>
    </location>
</feature>
<dbReference type="STRING" id="91626.A0A0C9MR64"/>
<feature type="compositionally biased region" description="Polar residues" evidence="3">
    <location>
        <begin position="837"/>
        <end position="848"/>
    </location>
</feature>
<feature type="compositionally biased region" description="Polar residues" evidence="3">
    <location>
        <begin position="1142"/>
        <end position="1155"/>
    </location>
</feature>
<feature type="region of interest" description="Disordered" evidence="3">
    <location>
        <begin position="2286"/>
        <end position="2317"/>
    </location>
</feature>
<evidence type="ECO:0000256" key="3">
    <source>
        <dbReference type="SAM" id="MobiDB-lite"/>
    </source>
</evidence>
<dbReference type="PANTHER" id="PTHR23348:SF16">
    <property type="entry name" value="LEUCINE RICH REPEAT FAMILY PROTEIN"/>
    <property type="match status" value="1"/>
</dbReference>
<dbReference type="Gene3D" id="1.10.238.10">
    <property type="entry name" value="EF-hand"/>
    <property type="match status" value="1"/>
</dbReference>
<feature type="region of interest" description="Disordered" evidence="3">
    <location>
        <begin position="2331"/>
        <end position="2360"/>
    </location>
</feature>
<feature type="region of interest" description="Disordered" evidence="3">
    <location>
        <begin position="1354"/>
        <end position="1409"/>
    </location>
</feature>
<feature type="compositionally biased region" description="Low complexity" evidence="3">
    <location>
        <begin position="929"/>
        <end position="939"/>
    </location>
</feature>
<evidence type="ECO:0000313" key="5">
    <source>
        <dbReference type="Proteomes" id="UP000053815"/>
    </source>
</evidence>
<feature type="compositionally biased region" description="Polar residues" evidence="3">
    <location>
        <begin position="2136"/>
        <end position="2151"/>
    </location>
</feature>
<dbReference type="OrthoDB" id="2288475at2759"/>
<keyword evidence="5" id="KW-1185">Reference proteome</keyword>
<dbReference type="GO" id="GO:0043484">
    <property type="term" value="P:regulation of RNA splicing"/>
    <property type="evidence" value="ECO:0007669"/>
    <property type="project" value="TreeGrafter"/>
</dbReference>
<feature type="region of interest" description="Disordered" evidence="3">
    <location>
        <begin position="200"/>
        <end position="219"/>
    </location>
</feature>
<feature type="region of interest" description="Disordered" evidence="3">
    <location>
        <begin position="1142"/>
        <end position="1161"/>
    </location>
</feature>
<feature type="compositionally biased region" description="Basic and acidic residues" evidence="3">
    <location>
        <begin position="592"/>
        <end position="604"/>
    </location>
</feature>
<feature type="region of interest" description="Disordered" evidence="3">
    <location>
        <begin position="1610"/>
        <end position="1632"/>
    </location>
</feature>
<feature type="region of interest" description="Disordered" evidence="3">
    <location>
        <begin position="1949"/>
        <end position="1992"/>
    </location>
</feature>